<evidence type="ECO:0000313" key="11">
    <source>
        <dbReference type="Proteomes" id="UP001310386"/>
    </source>
</evidence>
<dbReference type="Proteomes" id="UP001310386">
    <property type="component" value="Unassembled WGS sequence"/>
</dbReference>
<feature type="transmembrane region" description="Helical" evidence="8">
    <location>
        <begin position="134"/>
        <end position="153"/>
    </location>
</feature>
<dbReference type="InterPro" id="IPR000515">
    <property type="entry name" value="MetI-like"/>
</dbReference>
<feature type="transmembrane region" description="Helical" evidence="8">
    <location>
        <begin position="232"/>
        <end position="254"/>
    </location>
</feature>
<name>A0ABU5ZEB0_9BACL</name>
<keyword evidence="5 8" id="KW-0812">Transmembrane</keyword>
<evidence type="ECO:0000256" key="4">
    <source>
        <dbReference type="ARBA" id="ARBA00022475"/>
    </source>
</evidence>
<comment type="similarity">
    <text evidence="2">Belongs to the binding-protein-dependent transport system permease family. CysTW subfamily.</text>
</comment>
<keyword evidence="7 8" id="KW-0472">Membrane</keyword>
<keyword evidence="11" id="KW-1185">Reference proteome</keyword>
<comment type="subcellular location">
    <subcellularLocation>
        <location evidence="1 8">Cell membrane</location>
        <topology evidence="1 8">Multi-pass membrane protein</topology>
    </subcellularLocation>
</comment>
<dbReference type="Pfam" id="PF00528">
    <property type="entry name" value="BPD_transp_1"/>
    <property type="match status" value="1"/>
</dbReference>
<reference evidence="10" key="1">
    <citation type="submission" date="2023-12" db="EMBL/GenBank/DDBJ databases">
        <title>Fervidustalea candida gen. nov., sp. nov., a novel member of the family Paenibacillaceae isolated from a geothermal area.</title>
        <authorList>
            <person name="Li W.-J."/>
            <person name="Jiao J.-Y."/>
            <person name="Chen Y."/>
        </authorList>
    </citation>
    <scope>NUCLEOTIDE SEQUENCE</scope>
    <source>
        <strain evidence="10">SYSU GA230002</strain>
    </source>
</reference>
<dbReference type="EMBL" id="JAYJLD010000004">
    <property type="protein sequence ID" value="MEB3100835.1"/>
    <property type="molecule type" value="Genomic_DNA"/>
</dbReference>
<dbReference type="InterPro" id="IPR035906">
    <property type="entry name" value="MetI-like_sf"/>
</dbReference>
<evidence type="ECO:0000259" key="9">
    <source>
        <dbReference type="PROSITE" id="PS50928"/>
    </source>
</evidence>
<sequence length="267" mass="30234">MLVFLFVPLVLVLFVSFMSRGVYGGIDYTFTLDNYKRFFDSLYFMMFLESILVAFITTFACVIFGYPFAYLIARSPVKYRTILMFLVIIPFWTNSLIRTYSWIVLLRTEGVINSLFLHYHWISQPLNLLYNNGAVLIGLIYTLFPFMVLPLYASIEKLDISLLEAASDLGAKGWQTFIKVTLPLTMPGVVAGSILVFIPTMGLFFIPDLLGGAKTMMIGNLIKNQFLTARDWPFGSALSIILIVATMLMIAGYFKFSGGKKEDLELI</sequence>
<evidence type="ECO:0000256" key="1">
    <source>
        <dbReference type="ARBA" id="ARBA00004651"/>
    </source>
</evidence>
<accession>A0ABU5ZEB0</accession>
<dbReference type="PANTHER" id="PTHR42929">
    <property type="entry name" value="INNER MEMBRANE ABC TRANSPORTER PERMEASE PROTEIN YDCU-RELATED-RELATED"/>
    <property type="match status" value="1"/>
</dbReference>
<dbReference type="PROSITE" id="PS50928">
    <property type="entry name" value="ABC_TM1"/>
    <property type="match status" value="1"/>
</dbReference>
<evidence type="ECO:0000256" key="5">
    <source>
        <dbReference type="ARBA" id="ARBA00022692"/>
    </source>
</evidence>
<evidence type="ECO:0000313" key="10">
    <source>
        <dbReference type="EMBL" id="MEB3100835.1"/>
    </source>
</evidence>
<feature type="transmembrane region" description="Helical" evidence="8">
    <location>
        <begin position="189"/>
        <end position="211"/>
    </location>
</feature>
<dbReference type="PANTHER" id="PTHR42929:SF1">
    <property type="entry name" value="INNER MEMBRANE ABC TRANSPORTER PERMEASE PROTEIN YDCU-RELATED"/>
    <property type="match status" value="1"/>
</dbReference>
<dbReference type="Gene3D" id="1.10.3720.10">
    <property type="entry name" value="MetI-like"/>
    <property type="match status" value="1"/>
</dbReference>
<organism evidence="10 11">
    <name type="scientific">Ferviditalea candida</name>
    <dbReference type="NCBI Taxonomy" id="3108399"/>
    <lineage>
        <taxon>Bacteria</taxon>
        <taxon>Bacillati</taxon>
        <taxon>Bacillota</taxon>
        <taxon>Bacilli</taxon>
        <taxon>Bacillales</taxon>
        <taxon>Paenibacillaceae</taxon>
        <taxon>Ferviditalea</taxon>
    </lineage>
</organism>
<evidence type="ECO:0000256" key="3">
    <source>
        <dbReference type="ARBA" id="ARBA00022448"/>
    </source>
</evidence>
<keyword evidence="3 8" id="KW-0813">Transport</keyword>
<protein>
    <submittedName>
        <fullName evidence="10">ABC transporter permease</fullName>
    </submittedName>
</protein>
<gene>
    <name evidence="10" type="ORF">VF724_04085</name>
</gene>
<evidence type="ECO:0000256" key="6">
    <source>
        <dbReference type="ARBA" id="ARBA00022989"/>
    </source>
</evidence>
<feature type="transmembrane region" description="Helical" evidence="8">
    <location>
        <begin position="43"/>
        <end position="65"/>
    </location>
</feature>
<dbReference type="CDD" id="cd06261">
    <property type="entry name" value="TM_PBP2"/>
    <property type="match status" value="1"/>
</dbReference>
<dbReference type="RefSeq" id="WP_371753052.1">
    <property type="nucleotide sequence ID" value="NZ_JAYJLD010000004.1"/>
</dbReference>
<feature type="domain" description="ABC transmembrane type-1" evidence="9">
    <location>
        <begin position="47"/>
        <end position="253"/>
    </location>
</feature>
<proteinExistence type="inferred from homology"/>
<evidence type="ECO:0000256" key="2">
    <source>
        <dbReference type="ARBA" id="ARBA00007069"/>
    </source>
</evidence>
<evidence type="ECO:0000256" key="7">
    <source>
        <dbReference type="ARBA" id="ARBA00023136"/>
    </source>
</evidence>
<dbReference type="SUPFAM" id="SSF161098">
    <property type="entry name" value="MetI-like"/>
    <property type="match status" value="1"/>
</dbReference>
<keyword evidence="6 8" id="KW-1133">Transmembrane helix</keyword>
<keyword evidence="4" id="KW-1003">Cell membrane</keyword>
<evidence type="ECO:0000256" key="8">
    <source>
        <dbReference type="RuleBase" id="RU363032"/>
    </source>
</evidence>
<comment type="caution">
    <text evidence="10">The sequence shown here is derived from an EMBL/GenBank/DDBJ whole genome shotgun (WGS) entry which is preliminary data.</text>
</comment>